<dbReference type="PROSITE" id="PS50893">
    <property type="entry name" value="ABC_TRANSPORTER_2"/>
    <property type="match status" value="1"/>
</dbReference>
<dbReference type="PANTHER" id="PTHR43582:SF5">
    <property type="entry name" value="ABC TRANSPORTER"/>
    <property type="match status" value="1"/>
</dbReference>
<comment type="caution">
    <text evidence="5">The sequence shown here is derived from an EMBL/GenBank/DDBJ whole genome shotgun (WGS) entry which is preliminary data.</text>
</comment>
<dbReference type="PROSITE" id="PS00211">
    <property type="entry name" value="ABC_TRANSPORTER_1"/>
    <property type="match status" value="1"/>
</dbReference>
<dbReference type="GO" id="GO:0016887">
    <property type="term" value="F:ATP hydrolysis activity"/>
    <property type="evidence" value="ECO:0007669"/>
    <property type="project" value="InterPro"/>
</dbReference>
<dbReference type="STRING" id="36818.BGK67_32455"/>
<evidence type="ECO:0000313" key="5">
    <source>
        <dbReference type="EMBL" id="OEJ22287.1"/>
    </source>
</evidence>
<dbReference type="Gene3D" id="3.40.50.300">
    <property type="entry name" value="P-loop containing nucleotide triphosphate hydrolases"/>
    <property type="match status" value="1"/>
</dbReference>
<dbReference type="EMBL" id="MEHK01000002">
    <property type="protein sequence ID" value="OEJ22287.1"/>
    <property type="molecule type" value="Genomic_DNA"/>
</dbReference>
<keyword evidence="3" id="KW-0067">ATP-binding</keyword>
<proteinExistence type="predicted"/>
<evidence type="ECO:0000256" key="2">
    <source>
        <dbReference type="ARBA" id="ARBA00022741"/>
    </source>
</evidence>
<gene>
    <name evidence="5" type="ORF">BGK67_32455</name>
</gene>
<protein>
    <submittedName>
        <fullName evidence="5">ABC transporter</fullName>
    </submittedName>
</protein>
<reference evidence="5 6" key="1">
    <citation type="submission" date="2016-08" db="EMBL/GenBank/DDBJ databases">
        <title>The complete genome of Streptomyces subrutilus 10-1-1.</title>
        <authorList>
            <person name="Chen X."/>
        </authorList>
    </citation>
    <scope>NUCLEOTIDE SEQUENCE [LARGE SCALE GENOMIC DNA]</scope>
    <source>
        <strain evidence="5 6">10-1-1</strain>
    </source>
</reference>
<organism evidence="5 6">
    <name type="scientific">Streptomyces subrutilus</name>
    <dbReference type="NCBI Taxonomy" id="36818"/>
    <lineage>
        <taxon>Bacteria</taxon>
        <taxon>Bacillati</taxon>
        <taxon>Actinomycetota</taxon>
        <taxon>Actinomycetes</taxon>
        <taxon>Kitasatosporales</taxon>
        <taxon>Streptomycetaceae</taxon>
        <taxon>Streptomyces</taxon>
    </lineage>
</organism>
<evidence type="ECO:0000256" key="1">
    <source>
        <dbReference type="ARBA" id="ARBA00022448"/>
    </source>
</evidence>
<dbReference type="OrthoDB" id="9804819at2"/>
<dbReference type="SUPFAM" id="SSF52540">
    <property type="entry name" value="P-loop containing nucleoside triphosphate hydrolases"/>
    <property type="match status" value="1"/>
</dbReference>
<dbReference type="RefSeq" id="WP_069924338.1">
    <property type="nucleotide sequence ID" value="NZ_MEHK01000002.1"/>
</dbReference>
<dbReference type="AlphaFoldDB" id="A0A1E5NZP9"/>
<keyword evidence="2" id="KW-0547">Nucleotide-binding</keyword>
<dbReference type="InterPro" id="IPR027417">
    <property type="entry name" value="P-loop_NTPase"/>
</dbReference>
<dbReference type="GO" id="GO:0005524">
    <property type="term" value="F:ATP binding"/>
    <property type="evidence" value="ECO:0007669"/>
    <property type="project" value="UniProtKB-KW"/>
</dbReference>
<dbReference type="InterPro" id="IPR017871">
    <property type="entry name" value="ABC_transporter-like_CS"/>
</dbReference>
<feature type="domain" description="ABC transporter" evidence="4">
    <location>
        <begin position="2"/>
        <end position="237"/>
    </location>
</feature>
<evidence type="ECO:0000259" key="4">
    <source>
        <dbReference type="PROSITE" id="PS50893"/>
    </source>
</evidence>
<dbReference type="Pfam" id="PF00005">
    <property type="entry name" value="ABC_tran"/>
    <property type="match status" value="1"/>
</dbReference>
<accession>A0A1E5NZP9</accession>
<dbReference type="PANTHER" id="PTHR43582">
    <property type="entry name" value="LINEARMYCIN RESISTANCE ATP-BINDING PROTEIN LNRL"/>
    <property type="match status" value="1"/>
</dbReference>
<dbReference type="Pfam" id="PF13732">
    <property type="entry name" value="DrrA1-3_C"/>
    <property type="match status" value="1"/>
</dbReference>
<dbReference type="InterPro" id="IPR025302">
    <property type="entry name" value="DrrA1/2-like_C"/>
</dbReference>
<name>A0A1E5NZP9_9ACTN</name>
<keyword evidence="1" id="KW-0813">Transport</keyword>
<sequence length="333" mass="35973">MIRAEGLRRTFKVGKGTIEAVREVSFDVAAGELLALLGPNGAGKSTTLRMLTTLLPPTAGRVHIAGFDAAREPGRVRKAIGYVGQKNASGENHRIREELITQGRCYGLRLRDARRRADEVLEILGISDLAARVPGSLSGGQRRRVDIALGLIHNPSVLFLDEPTTGLDPHSRAGLWDQIQHLRREHGITILLTTHYLDEADQMAERIVIVDQGRVIANGTAAALKADLAGDWMHITTPDTDSAHAAARVAGQMAGVLEVTAEGQTVHVRIADVDAALPAYLRLLHHNAITVTHACMRRPSLDDVFINLTGRRLEDTGHAYETASAEPIGATHA</sequence>
<dbReference type="SMART" id="SM00382">
    <property type="entry name" value="AAA"/>
    <property type="match status" value="1"/>
</dbReference>
<keyword evidence="6" id="KW-1185">Reference proteome</keyword>
<dbReference type="InterPro" id="IPR003593">
    <property type="entry name" value="AAA+_ATPase"/>
</dbReference>
<evidence type="ECO:0000313" key="6">
    <source>
        <dbReference type="Proteomes" id="UP000095705"/>
    </source>
</evidence>
<dbReference type="InterPro" id="IPR003439">
    <property type="entry name" value="ABC_transporter-like_ATP-bd"/>
</dbReference>
<evidence type="ECO:0000256" key="3">
    <source>
        <dbReference type="ARBA" id="ARBA00022840"/>
    </source>
</evidence>
<dbReference type="Proteomes" id="UP000095705">
    <property type="component" value="Unassembled WGS sequence"/>
</dbReference>